<dbReference type="InterPro" id="IPR009908">
    <property type="entry name" value="Methylamine_util_MauE"/>
</dbReference>
<evidence type="ECO:0000259" key="6">
    <source>
        <dbReference type="Pfam" id="PF07291"/>
    </source>
</evidence>
<keyword evidence="8" id="KW-1185">Reference proteome</keyword>
<keyword evidence="2 5" id="KW-0812">Transmembrane</keyword>
<proteinExistence type="predicted"/>
<dbReference type="GO" id="GO:0016020">
    <property type="term" value="C:membrane"/>
    <property type="evidence" value="ECO:0007669"/>
    <property type="project" value="UniProtKB-SubCell"/>
</dbReference>
<dbReference type="AlphaFoldDB" id="A0A846QH83"/>
<organism evidence="7 8">
    <name type="scientific">Desulfobaculum xiamenense</name>
    <dbReference type="NCBI Taxonomy" id="995050"/>
    <lineage>
        <taxon>Bacteria</taxon>
        <taxon>Pseudomonadati</taxon>
        <taxon>Thermodesulfobacteriota</taxon>
        <taxon>Desulfovibrionia</taxon>
        <taxon>Desulfovibrionales</taxon>
        <taxon>Desulfovibrionaceae</taxon>
        <taxon>Desulfobaculum</taxon>
    </lineage>
</organism>
<keyword evidence="4 5" id="KW-0472">Membrane</keyword>
<feature type="domain" description="Methylamine utilisation protein MauE" evidence="6">
    <location>
        <begin position="19"/>
        <end position="148"/>
    </location>
</feature>
<dbReference type="UniPathway" id="UPA00895"/>
<evidence type="ECO:0000256" key="3">
    <source>
        <dbReference type="ARBA" id="ARBA00022989"/>
    </source>
</evidence>
<dbReference type="RefSeq" id="WP_167940675.1">
    <property type="nucleotide sequence ID" value="NZ_JAATJA010000001.1"/>
</dbReference>
<dbReference type="Proteomes" id="UP000580856">
    <property type="component" value="Unassembled WGS sequence"/>
</dbReference>
<accession>A0A846QH83</accession>
<dbReference type="Pfam" id="PF07291">
    <property type="entry name" value="MauE"/>
    <property type="match status" value="1"/>
</dbReference>
<reference evidence="7 8" key="1">
    <citation type="submission" date="2020-03" db="EMBL/GenBank/DDBJ databases">
        <title>Genomic Encyclopedia of Type Strains, Phase IV (KMG-IV): sequencing the most valuable type-strain genomes for metagenomic binning, comparative biology and taxonomic classification.</title>
        <authorList>
            <person name="Goeker M."/>
        </authorList>
    </citation>
    <scope>NUCLEOTIDE SEQUENCE [LARGE SCALE GENOMIC DNA]</scope>
    <source>
        <strain evidence="7 8">DSM 24233</strain>
    </source>
</reference>
<evidence type="ECO:0000256" key="4">
    <source>
        <dbReference type="ARBA" id="ARBA00023136"/>
    </source>
</evidence>
<feature type="transmembrane region" description="Helical" evidence="5">
    <location>
        <begin position="61"/>
        <end position="81"/>
    </location>
</feature>
<gene>
    <name evidence="7" type="ORF">GGQ74_001278</name>
</gene>
<evidence type="ECO:0000313" key="8">
    <source>
        <dbReference type="Proteomes" id="UP000580856"/>
    </source>
</evidence>
<dbReference type="EMBL" id="JAATJA010000001">
    <property type="protein sequence ID" value="NJB67638.1"/>
    <property type="molecule type" value="Genomic_DNA"/>
</dbReference>
<sequence length="174" mass="18619">MRTNTTHPTGFARVILSPLLYRAARYTLAAIFVYAGIGKLADPAAFAQVIAGYGLLPGPLVPIVALLLPALEVAAGAGLVFDLRGSLASIGGMNLVFLFVLAYGMHLGLDVDCGCYGPGDPEGEAYHGLKEAFIRDMGLMALVIHAYWWRRVRGVRPLSIPAAIHILIHPREKA</sequence>
<comment type="subcellular location">
    <subcellularLocation>
        <location evidence="1">Membrane</location>
        <topology evidence="1">Multi-pass membrane protein</topology>
    </subcellularLocation>
</comment>
<evidence type="ECO:0000256" key="5">
    <source>
        <dbReference type="SAM" id="Phobius"/>
    </source>
</evidence>
<comment type="caution">
    <text evidence="7">The sequence shown here is derived from an EMBL/GenBank/DDBJ whole genome shotgun (WGS) entry which is preliminary data.</text>
</comment>
<evidence type="ECO:0000256" key="2">
    <source>
        <dbReference type="ARBA" id="ARBA00022692"/>
    </source>
</evidence>
<feature type="transmembrane region" description="Helical" evidence="5">
    <location>
        <begin position="23"/>
        <end position="41"/>
    </location>
</feature>
<protein>
    <submittedName>
        <fullName evidence="7">Putative membrane protein YphA (DoxX/SURF4 family)</fullName>
    </submittedName>
</protein>
<name>A0A846QH83_9BACT</name>
<feature type="transmembrane region" description="Helical" evidence="5">
    <location>
        <begin position="132"/>
        <end position="149"/>
    </location>
</feature>
<keyword evidence="3 5" id="KW-1133">Transmembrane helix</keyword>
<feature type="transmembrane region" description="Helical" evidence="5">
    <location>
        <begin position="88"/>
        <end position="109"/>
    </location>
</feature>
<evidence type="ECO:0000256" key="1">
    <source>
        <dbReference type="ARBA" id="ARBA00004141"/>
    </source>
</evidence>
<evidence type="ECO:0000313" key="7">
    <source>
        <dbReference type="EMBL" id="NJB67638.1"/>
    </source>
</evidence>
<dbReference type="GO" id="GO:0030416">
    <property type="term" value="P:methylamine metabolic process"/>
    <property type="evidence" value="ECO:0007669"/>
    <property type="project" value="InterPro"/>
</dbReference>